<dbReference type="GeneID" id="20353621"/>
<evidence type="ECO:0000313" key="1">
    <source>
        <dbReference type="EMBL" id="EJT69545.1"/>
    </source>
</evidence>
<gene>
    <name evidence="2" type="primary">20353621</name>
    <name evidence="1" type="ORF">GGTG_13163</name>
</gene>
<accession>J3PI33</accession>
<reference evidence="1" key="2">
    <citation type="submission" date="2010-07" db="EMBL/GenBank/DDBJ databases">
        <authorList>
            <consortium name="The Broad Institute Genome Sequencing Platform"/>
            <consortium name="Broad Institute Genome Sequencing Center for Infectious Disease"/>
            <person name="Ma L.-J."/>
            <person name="Dead R."/>
            <person name="Young S."/>
            <person name="Zeng Q."/>
            <person name="Koehrsen M."/>
            <person name="Alvarado L."/>
            <person name="Berlin A."/>
            <person name="Chapman S.B."/>
            <person name="Chen Z."/>
            <person name="Freedman E."/>
            <person name="Gellesch M."/>
            <person name="Goldberg J."/>
            <person name="Griggs A."/>
            <person name="Gujja S."/>
            <person name="Heilman E.R."/>
            <person name="Heiman D."/>
            <person name="Hepburn T."/>
            <person name="Howarth C."/>
            <person name="Jen D."/>
            <person name="Larson L."/>
            <person name="Mehta T."/>
            <person name="Neiman D."/>
            <person name="Pearson M."/>
            <person name="Roberts A."/>
            <person name="Saif S."/>
            <person name="Shea T."/>
            <person name="Shenoy N."/>
            <person name="Sisk P."/>
            <person name="Stolte C."/>
            <person name="Sykes S."/>
            <person name="Walk T."/>
            <person name="White J."/>
            <person name="Yandava C."/>
            <person name="Haas B."/>
            <person name="Nusbaum C."/>
            <person name="Birren B."/>
        </authorList>
    </citation>
    <scope>NUCLEOTIDE SEQUENCE</scope>
    <source>
        <strain evidence="1">R3-111a-1</strain>
    </source>
</reference>
<name>J3PI33_GAET3</name>
<protein>
    <submittedName>
        <fullName evidence="1 2">Uncharacterized protein</fullName>
    </submittedName>
</protein>
<dbReference type="EMBL" id="GL385404">
    <property type="protein sequence ID" value="EJT69545.1"/>
    <property type="molecule type" value="Genomic_DNA"/>
</dbReference>
<dbReference type="Proteomes" id="UP000006039">
    <property type="component" value="Unassembled WGS sequence"/>
</dbReference>
<evidence type="ECO:0000313" key="2">
    <source>
        <dbReference type="EnsemblFungi" id="EJT69545"/>
    </source>
</evidence>
<sequence length="76" mass="8115">MVEGPGGNCLIGEGAKGLLRLSRVLKLGQYHFTVPGYMVRSGHEMYPSCPASGSLPPMASSIFFNARQMKDADLNG</sequence>
<proteinExistence type="predicted"/>
<dbReference type="HOGENOM" id="CLU_2654617_0_0_1"/>
<dbReference type="VEuPathDB" id="FungiDB:GGTG_13163"/>
<dbReference type="AlphaFoldDB" id="J3PI33"/>
<dbReference type="RefSeq" id="XP_009229330.1">
    <property type="nucleotide sequence ID" value="XM_009231066.1"/>
</dbReference>
<dbReference type="EnsemblFungi" id="EJT69545">
    <property type="protein sequence ID" value="EJT69545"/>
    <property type="gene ID" value="GGTG_13163"/>
</dbReference>
<reference evidence="1" key="3">
    <citation type="submission" date="2010-09" db="EMBL/GenBank/DDBJ databases">
        <title>Annotation of Gaeumannomyces graminis var. tritici R3-111a-1.</title>
        <authorList>
            <consortium name="The Broad Institute Genome Sequencing Platform"/>
            <person name="Ma L.-J."/>
            <person name="Dead R."/>
            <person name="Young S.K."/>
            <person name="Zeng Q."/>
            <person name="Gargeya S."/>
            <person name="Fitzgerald M."/>
            <person name="Haas B."/>
            <person name="Abouelleil A."/>
            <person name="Alvarado L."/>
            <person name="Arachchi H.M."/>
            <person name="Berlin A."/>
            <person name="Brown A."/>
            <person name="Chapman S.B."/>
            <person name="Chen Z."/>
            <person name="Dunbar C."/>
            <person name="Freedman E."/>
            <person name="Gearin G."/>
            <person name="Gellesch M."/>
            <person name="Goldberg J."/>
            <person name="Griggs A."/>
            <person name="Gujja S."/>
            <person name="Heiman D."/>
            <person name="Howarth C."/>
            <person name="Larson L."/>
            <person name="Lui A."/>
            <person name="MacDonald P.J.P."/>
            <person name="Mehta T."/>
            <person name="Montmayeur A."/>
            <person name="Murphy C."/>
            <person name="Neiman D."/>
            <person name="Pearson M."/>
            <person name="Priest M."/>
            <person name="Roberts A."/>
            <person name="Saif S."/>
            <person name="Shea T."/>
            <person name="Shenoy N."/>
            <person name="Sisk P."/>
            <person name="Stolte C."/>
            <person name="Sykes S."/>
            <person name="Yandava C."/>
            <person name="Wortman J."/>
            <person name="Nusbaum C."/>
            <person name="Birren B."/>
        </authorList>
    </citation>
    <scope>NUCLEOTIDE SEQUENCE</scope>
    <source>
        <strain evidence="1">R3-111a-1</strain>
    </source>
</reference>
<keyword evidence="3" id="KW-1185">Reference proteome</keyword>
<reference evidence="3" key="1">
    <citation type="submission" date="2010-07" db="EMBL/GenBank/DDBJ databases">
        <title>The genome sequence of Gaeumannomyces graminis var. tritici strain R3-111a-1.</title>
        <authorList>
            <consortium name="The Broad Institute Genome Sequencing Platform"/>
            <person name="Ma L.-J."/>
            <person name="Dead R."/>
            <person name="Young S."/>
            <person name="Zeng Q."/>
            <person name="Koehrsen M."/>
            <person name="Alvarado L."/>
            <person name="Berlin A."/>
            <person name="Chapman S.B."/>
            <person name="Chen Z."/>
            <person name="Freedman E."/>
            <person name="Gellesch M."/>
            <person name="Goldberg J."/>
            <person name="Griggs A."/>
            <person name="Gujja S."/>
            <person name="Heilman E.R."/>
            <person name="Heiman D."/>
            <person name="Hepburn T."/>
            <person name="Howarth C."/>
            <person name="Jen D."/>
            <person name="Larson L."/>
            <person name="Mehta T."/>
            <person name="Neiman D."/>
            <person name="Pearson M."/>
            <person name="Roberts A."/>
            <person name="Saif S."/>
            <person name="Shea T."/>
            <person name="Shenoy N."/>
            <person name="Sisk P."/>
            <person name="Stolte C."/>
            <person name="Sykes S."/>
            <person name="Walk T."/>
            <person name="White J."/>
            <person name="Yandava C."/>
            <person name="Haas B."/>
            <person name="Nusbaum C."/>
            <person name="Birren B."/>
        </authorList>
    </citation>
    <scope>NUCLEOTIDE SEQUENCE [LARGE SCALE GENOMIC DNA]</scope>
    <source>
        <strain evidence="3">R3-111a-1</strain>
    </source>
</reference>
<reference evidence="2" key="4">
    <citation type="journal article" date="2015" name="G3 (Bethesda)">
        <title>Genome sequences of three phytopathogenic species of the Magnaporthaceae family of fungi.</title>
        <authorList>
            <person name="Okagaki L.H."/>
            <person name="Nunes C.C."/>
            <person name="Sailsbery J."/>
            <person name="Clay B."/>
            <person name="Brown D."/>
            <person name="John T."/>
            <person name="Oh Y."/>
            <person name="Young N."/>
            <person name="Fitzgerald M."/>
            <person name="Haas B.J."/>
            <person name="Zeng Q."/>
            <person name="Young S."/>
            <person name="Adiconis X."/>
            <person name="Fan L."/>
            <person name="Levin J.Z."/>
            <person name="Mitchell T.K."/>
            <person name="Okubara P.A."/>
            <person name="Farman M.L."/>
            <person name="Kohn L.M."/>
            <person name="Birren B."/>
            <person name="Ma L.-J."/>
            <person name="Dean R.A."/>
        </authorList>
    </citation>
    <scope>NUCLEOTIDE SEQUENCE</scope>
    <source>
        <strain evidence="2">R3-111a-1</strain>
    </source>
</reference>
<reference evidence="2" key="5">
    <citation type="submission" date="2018-04" db="UniProtKB">
        <authorList>
            <consortium name="EnsemblFungi"/>
        </authorList>
    </citation>
    <scope>IDENTIFICATION</scope>
    <source>
        <strain evidence="2">R3-111a-1</strain>
    </source>
</reference>
<evidence type="ECO:0000313" key="3">
    <source>
        <dbReference type="Proteomes" id="UP000006039"/>
    </source>
</evidence>
<organism evidence="1">
    <name type="scientific">Gaeumannomyces tritici (strain R3-111a-1)</name>
    <name type="common">Wheat and barley take-all root rot fungus</name>
    <name type="synonym">Gaeumannomyces graminis var. tritici</name>
    <dbReference type="NCBI Taxonomy" id="644352"/>
    <lineage>
        <taxon>Eukaryota</taxon>
        <taxon>Fungi</taxon>
        <taxon>Dikarya</taxon>
        <taxon>Ascomycota</taxon>
        <taxon>Pezizomycotina</taxon>
        <taxon>Sordariomycetes</taxon>
        <taxon>Sordariomycetidae</taxon>
        <taxon>Magnaporthales</taxon>
        <taxon>Magnaporthaceae</taxon>
        <taxon>Gaeumannomyces</taxon>
    </lineage>
</organism>